<protein>
    <submittedName>
        <fullName evidence="2">Uncharacterized protein</fullName>
    </submittedName>
</protein>
<feature type="region of interest" description="Disordered" evidence="1">
    <location>
        <begin position="31"/>
        <end position="123"/>
    </location>
</feature>
<feature type="compositionally biased region" description="Polar residues" evidence="1">
    <location>
        <begin position="295"/>
        <end position="304"/>
    </location>
</feature>
<comment type="caution">
    <text evidence="2">The sequence shown here is derived from an EMBL/GenBank/DDBJ whole genome shotgun (WGS) entry which is preliminary data.</text>
</comment>
<dbReference type="Proteomes" id="UP000784294">
    <property type="component" value="Unassembled WGS sequence"/>
</dbReference>
<dbReference type="EMBL" id="CAAALY010027473">
    <property type="protein sequence ID" value="VEL16181.1"/>
    <property type="molecule type" value="Genomic_DNA"/>
</dbReference>
<feature type="compositionally biased region" description="Basic and acidic residues" evidence="1">
    <location>
        <begin position="67"/>
        <end position="117"/>
    </location>
</feature>
<feature type="region of interest" description="Disordered" evidence="1">
    <location>
        <begin position="542"/>
        <end position="572"/>
    </location>
</feature>
<evidence type="ECO:0000313" key="2">
    <source>
        <dbReference type="EMBL" id="VEL16181.1"/>
    </source>
</evidence>
<feature type="compositionally biased region" description="Low complexity" evidence="1">
    <location>
        <begin position="355"/>
        <end position="366"/>
    </location>
</feature>
<gene>
    <name evidence="2" type="ORF">PXEA_LOCUS9621</name>
</gene>
<feature type="compositionally biased region" description="Polar residues" evidence="1">
    <location>
        <begin position="342"/>
        <end position="354"/>
    </location>
</feature>
<feature type="compositionally biased region" description="Pro residues" evidence="1">
    <location>
        <begin position="465"/>
        <end position="480"/>
    </location>
</feature>
<proteinExistence type="predicted"/>
<feature type="region of interest" description="Disordered" evidence="1">
    <location>
        <begin position="453"/>
        <end position="518"/>
    </location>
</feature>
<reference evidence="2" key="1">
    <citation type="submission" date="2018-11" db="EMBL/GenBank/DDBJ databases">
        <authorList>
            <consortium name="Pathogen Informatics"/>
        </authorList>
    </citation>
    <scope>NUCLEOTIDE SEQUENCE</scope>
</reference>
<evidence type="ECO:0000313" key="3">
    <source>
        <dbReference type="Proteomes" id="UP000784294"/>
    </source>
</evidence>
<evidence type="ECO:0000256" key="1">
    <source>
        <dbReference type="SAM" id="MobiDB-lite"/>
    </source>
</evidence>
<feature type="compositionally biased region" description="Basic and acidic residues" evidence="1">
    <location>
        <begin position="37"/>
        <end position="49"/>
    </location>
</feature>
<feature type="region of interest" description="Disordered" evidence="1">
    <location>
        <begin position="290"/>
        <end position="391"/>
    </location>
</feature>
<name>A0A3S5AAW5_9PLAT</name>
<accession>A0A3S5AAW5</accession>
<sequence>MLANPHWGAETNAVWAAGNWGEVMLSCVKSGTGAPWGRKDGSERKRATDPSKGSRSVDRGAKRRSDRTRLLREESGRTREQENRRTGEEEKRKRGEEEKRRRGEEERRRRGNHEKGRAGKRAHWETGTSFRPIDCERGALVFITKWRLSVSLYNLASPRPASDESGLSGRGQSPLALDFFSMHPRSPQLLCHTYTYTYTHLLSRRIGVTGPRARSRFRPIPIRIPIPVPVPVPVPVSVPISIGEQVLFNSLDTTAPTLNRLHLLLLSSSSSSSSSSRLFCTRPDSLSLRERDNFVSGQRFSPQPHSRRHTSTPPPASNHRFGLPPTLAHTRPQSFRCRHSHFTPSVSMQTRSEATSSPSTLTSPSSSPSPSPSPFAKPSSQPLPAVAAASGRLSLSEPSKLNSFALPDVNDDVDVDANVNGDAELTTASRTDGPRASVQLHAARSGYFDFASPLASHSHTHPHLPPHSPSPSPSPSPLPLPVFSLPASPPIHDTVAGSAASRGCPKRPAATAEVKTDRLSPARVRCETGFYIHSLLQPAASWPSHEPKLESAPPAGGQQPRRTTLFPGKSDSRCGPGWTQFWSRFLPSLGRWEAASDSNRTKKPVCQFSHFKPARNYVPTLPTPAVDPSGASKSGRRM</sequence>
<organism evidence="2 3">
    <name type="scientific">Protopolystoma xenopodis</name>
    <dbReference type="NCBI Taxonomy" id="117903"/>
    <lineage>
        <taxon>Eukaryota</taxon>
        <taxon>Metazoa</taxon>
        <taxon>Spiralia</taxon>
        <taxon>Lophotrochozoa</taxon>
        <taxon>Platyhelminthes</taxon>
        <taxon>Monogenea</taxon>
        <taxon>Polyopisthocotylea</taxon>
        <taxon>Polystomatidea</taxon>
        <taxon>Polystomatidae</taxon>
        <taxon>Protopolystoma</taxon>
    </lineage>
</organism>
<dbReference type="AlphaFoldDB" id="A0A3S5AAW5"/>
<keyword evidence="3" id="KW-1185">Reference proteome</keyword>
<feature type="region of interest" description="Disordered" evidence="1">
    <location>
        <begin position="617"/>
        <end position="638"/>
    </location>
</feature>